<keyword evidence="1" id="KW-1133">Transmembrane helix</keyword>
<keyword evidence="1" id="KW-0472">Membrane</keyword>
<name>A0A1I7V2H5_9PELO</name>
<dbReference type="PANTHER" id="PTHR47088">
    <property type="entry name" value="SERPENTINE RECEPTOR, CLASS W"/>
    <property type="match status" value="1"/>
</dbReference>
<dbReference type="PANTHER" id="PTHR47088:SF1">
    <property type="entry name" value="G-PROTEIN COUPLED RECEPTORS FAMILY 1 PROFILE DOMAIN-CONTAINING PROTEIN-RELATED"/>
    <property type="match status" value="1"/>
</dbReference>
<accession>A0A1I7V2H5</accession>
<dbReference type="WBParaSite" id="Csp11.Scaffold630.g21738.t1">
    <property type="protein sequence ID" value="Csp11.Scaffold630.g21738.t1"/>
    <property type="gene ID" value="Csp11.Scaffold630.g21738"/>
</dbReference>
<feature type="transmembrane region" description="Helical" evidence="1">
    <location>
        <begin position="43"/>
        <end position="64"/>
    </location>
</feature>
<reference evidence="3" key="1">
    <citation type="submission" date="2016-11" db="UniProtKB">
        <authorList>
            <consortium name="WormBaseParasite"/>
        </authorList>
    </citation>
    <scope>IDENTIFICATION</scope>
</reference>
<dbReference type="GO" id="GO:0008528">
    <property type="term" value="F:G protein-coupled peptide receptor activity"/>
    <property type="evidence" value="ECO:0007669"/>
    <property type="project" value="InterPro"/>
</dbReference>
<dbReference type="SUPFAM" id="SSF81321">
    <property type="entry name" value="Family A G protein-coupled receptor-like"/>
    <property type="match status" value="1"/>
</dbReference>
<dbReference type="AlphaFoldDB" id="A0A1I7V2H5"/>
<keyword evidence="2" id="KW-1185">Reference proteome</keyword>
<evidence type="ECO:0000313" key="2">
    <source>
        <dbReference type="Proteomes" id="UP000095282"/>
    </source>
</evidence>
<organism evidence="2 3">
    <name type="scientific">Caenorhabditis tropicalis</name>
    <dbReference type="NCBI Taxonomy" id="1561998"/>
    <lineage>
        <taxon>Eukaryota</taxon>
        <taxon>Metazoa</taxon>
        <taxon>Ecdysozoa</taxon>
        <taxon>Nematoda</taxon>
        <taxon>Chromadorea</taxon>
        <taxon>Rhabditida</taxon>
        <taxon>Rhabditina</taxon>
        <taxon>Rhabditomorpha</taxon>
        <taxon>Rhabditoidea</taxon>
        <taxon>Rhabditidae</taxon>
        <taxon>Peloderinae</taxon>
        <taxon>Caenorhabditis</taxon>
    </lineage>
</organism>
<dbReference type="InterPro" id="IPR019427">
    <property type="entry name" value="7TM_GPCR_serpentine_rcpt_Srw"/>
</dbReference>
<dbReference type="eggNOG" id="ENOG502TFSR">
    <property type="taxonomic scope" value="Eukaryota"/>
</dbReference>
<feature type="transmembrane region" description="Helical" evidence="1">
    <location>
        <begin position="84"/>
        <end position="105"/>
    </location>
</feature>
<proteinExistence type="predicted"/>
<evidence type="ECO:0000313" key="3">
    <source>
        <dbReference type="WBParaSite" id="Csp11.Scaffold630.g21738.t1"/>
    </source>
</evidence>
<evidence type="ECO:0000256" key="1">
    <source>
        <dbReference type="SAM" id="Phobius"/>
    </source>
</evidence>
<dbReference type="Proteomes" id="UP000095282">
    <property type="component" value="Unplaced"/>
</dbReference>
<protein>
    <submittedName>
        <fullName evidence="3">G_PROTEIN_RECEP_F1_2 domain-containing protein</fullName>
    </submittedName>
</protein>
<keyword evidence="1" id="KW-0812">Transmembrane</keyword>
<dbReference type="Pfam" id="PF10324">
    <property type="entry name" value="7TM_GPCR_Srw"/>
    <property type="match status" value="1"/>
</dbReference>
<dbReference type="STRING" id="1561998.A0A1I7V2H5"/>
<dbReference type="Gene3D" id="1.20.1070.10">
    <property type="entry name" value="Rhodopsin 7-helix transmembrane proteins"/>
    <property type="match status" value="1"/>
</dbReference>
<sequence length="131" mass="15151">MSIGLLYPLLTILLYFEIRKSSKLTTRCISQKKLNDRHRPTRMILIMTIFYVIYSTPSGLIDFIQIFVKDNTNVILKTLVDYGSVFLSMLFCLNSMSHSVINFAMSSKYRQTCKKLLRIKNKLSVVLVSKS</sequence>